<dbReference type="EMBL" id="MU394291">
    <property type="protein sequence ID" value="KAI6090464.1"/>
    <property type="molecule type" value="Genomic_DNA"/>
</dbReference>
<proteinExistence type="predicted"/>
<keyword evidence="1" id="KW-0489">Methyltransferase</keyword>
<evidence type="ECO:0000313" key="2">
    <source>
        <dbReference type="Proteomes" id="UP001497680"/>
    </source>
</evidence>
<comment type="caution">
    <text evidence="1">The sequence shown here is derived from an EMBL/GenBank/DDBJ whole genome shotgun (WGS) entry which is preliminary data.</text>
</comment>
<dbReference type="Proteomes" id="UP001497680">
    <property type="component" value="Unassembled WGS sequence"/>
</dbReference>
<name>A0ACC0DCZ9_9PEZI</name>
<keyword evidence="1" id="KW-0808">Transferase</keyword>
<sequence>MDVFEPQGLHYFTAGEVRYLDRLELYKTEKPYEVTFLPVNVTQPGARCSNLSLKSWSVELRDFSAYRQSFSTDIQGFELDVFPTSLSVSELKDLGPVESRYHTESKAYLQKKYDAKKVFIFDTTIREAERPSSDSGVLLKNQQILGPSTDCHVDQSPNSVRRRVQHLFPNEAEYLLRRRVRVINIWRPLVWPCHTNPLAMCDWRSTTPQDYTASDHKTPVWEGESLQVYHNPAHQWWFAKEMKEDDVLLIKMYDSEAEKSNGDIAMCTPHCSFDWNDPSKLLQLRQSIEVRALVFS</sequence>
<gene>
    <name evidence="1" type="ORF">F4821DRAFT_268036</name>
</gene>
<keyword evidence="2" id="KW-1185">Reference proteome</keyword>
<evidence type="ECO:0000313" key="1">
    <source>
        <dbReference type="EMBL" id="KAI6090464.1"/>
    </source>
</evidence>
<protein>
    <submittedName>
        <fullName evidence="1">Methyltransferase CmcJ</fullName>
    </submittedName>
</protein>
<organism evidence="1 2">
    <name type="scientific">Hypoxylon rubiginosum</name>
    <dbReference type="NCBI Taxonomy" id="110542"/>
    <lineage>
        <taxon>Eukaryota</taxon>
        <taxon>Fungi</taxon>
        <taxon>Dikarya</taxon>
        <taxon>Ascomycota</taxon>
        <taxon>Pezizomycotina</taxon>
        <taxon>Sordariomycetes</taxon>
        <taxon>Xylariomycetidae</taxon>
        <taxon>Xylariales</taxon>
        <taxon>Hypoxylaceae</taxon>
        <taxon>Hypoxylon</taxon>
    </lineage>
</organism>
<reference evidence="1 2" key="1">
    <citation type="journal article" date="2022" name="New Phytol.">
        <title>Ecological generalism drives hyperdiversity of secondary metabolite gene clusters in xylarialean endophytes.</title>
        <authorList>
            <person name="Franco M.E.E."/>
            <person name="Wisecaver J.H."/>
            <person name="Arnold A.E."/>
            <person name="Ju Y.M."/>
            <person name="Slot J.C."/>
            <person name="Ahrendt S."/>
            <person name="Moore L.P."/>
            <person name="Eastman K.E."/>
            <person name="Scott K."/>
            <person name="Konkel Z."/>
            <person name="Mondo S.J."/>
            <person name="Kuo A."/>
            <person name="Hayes R.D."/>
            <person name="Haridas S."/>
            <person name="Andreopoulos B."/>
            <person name="Riley R."/>
            <person name="LaButti K."/>
            <person name="Pangilinan J."/>
            <person name="Lipzen A."/>
            <person name="Amirebrahimi M."/>
            <person name="Yan J."/>
            <person name="Adam C."/>
            <person name="Keymanesh K."/>
            <person name="Ng V."/>
            <person name="Louie K."/>
            <person name="Northen T."/>
            <person name="Drula E."/>
            <person name="Henrissat B."/>
            <person name="Hsieh H.M."/>
            <person name="Youens-Clark K."/>
            <person name="Lutzoni F."/>
            <person name="Miadlikowska J."/>
            <person name="Eastwood D.C."/>
            <person name="Hamelin R.C."/>
            <person name="Grigoriev I.V."/>
            <person name="U'Ren J.M."/>
        </authorList>
    </citation>
    <scope>NUCLEOTIDE SEQUENCE [LARGE SCALE GENOMIC DNA]</scope>
    <source>
        <strain evidence="1 2">ER1909</strain>
    </source>
</reference>
<accession>A0ACC0DCZ9</accession>